<dbReference type="Proteomes" id="UP000624244">
    <property type="component" value="Unassembled WGS sequence"/>
</dbReference>
<protein>
    <submittedName>
        <fullName evidence="2">Uncharacterized protein</fullName>
    </submittedName>
</protein>
<comment type="caution">
    <text evidence="2">The sequence shown here is derived from an EMBL/GenBank/DDBJ whole genome shotgun (WGS) entry which is preliminary data.</text>
</comment>
<gene>
    <name evidence="2" type="ORF">GGP41_010574</name>
</gene>
<evidence type="ECO:0000313" key="3">
    <source>
        <dbReference type="Proteomes" id="UP000624244"/>
    </source>
</evidence>
<name>A0A8H5ZIM5_COCSA</name>
<dbReference type="EMBL" id="WNKQ01000006">
    <property type="protein sequence ID" value="KAF5850931.1"/>
    <property type="molecule type" value="Genomic_DNA"/>
</dbReference>
<sequence length="87" mass="9493">MSPGLEADLQPQRSEARRPEKAISNKTSDWRRQQRGIKASGALTAAVVLDDGDGNDGLPTHRACCAKPGMEDMGAVWPRYSARRKAE</sequence>
<organism evidence="2 3">
    <name type="scientific">Cochliobolus sativus</name>
    <name type="common">Common root rot and spot blotch fungus</name>
    <name type="synonym">Bipolaris sorokiniana</name>
    <dbReference type="NCBI Taxonomy" id="45130"/>
    <lineage>
        <taxon>Eukaryota</taxon>
        <taxon>Fungi</taxon>
        <taxon>Dikarya</taxon>
        <taxon>Ascomycota</taxon>
        <taxon>Pezizomycotina</taxon>
        <taxon>Dothideomycetes</taxon>
        <taxon>Pleosporomycetidae</taxon>
        <taxon>Pleosporales</taxon>
        <taxon>Pleosporineae</taxon>
        <taxon>Pleosporaceae</taxon>
        <taxon>Bipolaris</taxon>
    </lineage>
</organism>
<proteinExistence type="predicted"/>
<feature type="compositionally biased region" description="Basic and acidic residues" evidence="1">
    <location>
        <begin position="14"/>
        <end position="32"/>
    </location>
</feature>
<feature type="region of interest" description="Disordered" evidence="1">
    <location>
        <begin position="1"/>
        <end position="34"/>
    </location>
</feature>
<dbReference type="AlphaFoldDB" id="A0A8H5ZIM5"/>
<accession>A0A8H5ZIM5</accession>
<evidence type="ECO:0000256" key="1">
    <source>
        <dbReference type="SAM" id="MobiDB-lite"/>
    </source>
</evidence>
<evidence type="ECO:0000313" key="2">
    <source>
        <dbReference type="EMBL" id="KAF5850931.1"/>
    </source>
</evidence>
<reference evidence="2" key="1">
    <citation type="submission" date="2019-11" db="EMBL/GenBank/DDBJ databases">
        <title>Bipolaris sorokiniana Genome sequencing.</title>
        <authorList>
            <person name="Wang H."/>
        </authorList>
    </citation>
    <scope>NUCLEOTIDE SEQUENCE</scope>
</reference>